<proteinExistence type="predicted"/>
<evidence type="ECO:0000313" key="1">
    <source>
        <dbReference type="EMBL" id="VEL25610.1"/>
    </source>
</evidence>
<name>A0A448X1G2_9PLAT</name>
<keyword evidence="2" id="KW-1185">Reference proteome</keyword>
<reference evidence="1" key="1">
    <citation type="submission" date="2018-11" db="EMBL/GenBank/DDBJ databases">
        <authorList>
            <consortium name="Pathogen Informatics"/>
        </authorList>
    </citation>
    <scope>NUCLEOTIDE SEQUENCE</scope>
</reference>
<dbReference type="EMBL" id="CAAALY010075113">
    <property type="protein sequence ID" value="VEL25610.1"/>
    <property type="molecule type" value="Genomic_DNA"/>
</dbReference>
<evidence type="ECO:0000313" key="2">
    <source>
        <dbReference type="Proteomes" id="UP000784294"/>
    </source>
</evidence>
<dbReference type="Proteomes" id="UP000784294">
    <property type="component" value="Unassembled WGS sequence"/>
</dbReference>
<sequence length="388" mass="41994">MQIDDRISVPEFPNISEHSGECLPNLAIALNLRSNLDRLHENSHSNCHCLTGLWRPGSGISSGFVPGIFGISSPGSRSCYQLSDAPHNLQASLASEESLVQNGSLFFAPSQASLVSDRVLETASTGALVSAWPLDASAFRQSLDLGGGTNGHPNQRTSGLRGSASGLYYPGIRTSPLAPMQMPWLPVVSHFTGNQQFRGMTQVLWPTVTTTVQQPLALGGHVFRYLPHSGSQQHYFQSQWELRRSGSGHRRLRRQKAAAARAFQQCKLNNQPRCAQLDALPIGQSKSGVSCRMTIGQTSSVNATNGEVLTAAGSDSTGFSSLLDEIPLLTPTRSDFRPASVHLMSFQRNDGSGANFSSHLIQRPSPDVRTLDDRNIQISGTLLVSYTW</sequence>
<accession>A0A448X1G2</accession>
<organism evidence="1 2">
    <name type="scientific">Protopolystoma xenopodis</name>
    <dbReference type="NCBI Taxonomy" id="117903"/>
    <lineage>
        <taxon>Eukaryota</taxon>
        <taxon>Metazoa</taxon>
        <taxon>Spiralia</taxon>
        <taxon>Lophotrochozoa</taxon>
        <taxon>Platyhelminthes</taxon>
        <taxon>Monogenea</taxon>
        <taxon>Polyopisthocotylea</taxon>
        <taxon>Polystomatidea</taxon>
        <taxon>Polystomatidae</taxon>
        <taxon>Protopolystoma</taxon>
    </lineage>
</organism>
<dbReference type="AlphaFoldDB" id="A0A448X1G2"/>
<protein>
    <submittedName>
        <fullName evidence="1">Uncharacterized protein</fullName>
    </submittedName>
</protein>
<gene>
    <name evidence="1" type="ORF">PXEA_LOCUS19050</name>
</gene>
<comment type="caution">
    <text evidence="1">The sequence shown here is derived from an EMBL/GenBank/DDBJ whole genome shotgun (WGS) entry which is preliminary data.</text>
</comment>